<dbReference type="InterPro" id="IPR019775">
    <property type="entry name" value="WD40_repeat_CS"/>
</dbReference>
<evidence type="ECO:0000256" key="1">
    <source>
        <dbReference type="ARBA" id="ARBA00014901"/>
    </source>
</evidence>
<keyword evidence="3" id="KW-0677">Repeat</keyword>
<dbReference type="Proteomes" id="UP000291343">
    <property type="component" value="Unassembled WGS sequence"/>
</dbReference>
<dbReference type="InterPro" id="IPR011992">
    <property type="entry name" value="EF-hand-dom_pair"/>
</dbReference>
<proteinExistence type="predicted"/>
<feature type="repeat" description="WD" evidence="4">
    <location>
        <begin position="360"/>
        <end position="385"/>
    </location>
</feature>
<dbReference type="InParanoid" id="A0A482XSY2"/>
<evidence type="ECO:0000313" key="5">
    <source>
        <dbReference type="EMBL" id="RZF48600.1"/>
    </source>
</evidence>
<dbReference type="EMBL" id="QKKF02001714">
    <property type="protein sequence ID" value="RZF48600.1"/>
    <property type="molecule type" value="Genomic_DNA"/>
</dbReference>
<feature type="repeat" description="WD" evidence="4">
    <location>
        <begin position="396"/>
        <end position="437"/>
    </location>
</feature>
<dbReference type="InterPro" id="IPR051242">
    <property type="entry name" value="WD-EF-hand_domain"/>
</dbReference>
<dbReference type="InterPro" id="IPR036322">
    <property type="entry name" value="WD40_repeat_dom_sf"/>
</dbReference>
<dbReference type="Gene3D" id="1.10.238.10">
    <property type="entry name" value="EF-hand"/>
    <property type="match status" value="1"/>
</dbReference>
<evidence type="ECO:0000256" key="4">
    <source>
        <dbReference type="PROSITE-ProRule" id="PRU00221"/>
    </source>
</evidence>
<organism evidence="5 6">
    <name type="scientific">Laodelphax striatellus</name>
    <name type="common">Small brown planthopper</name>
    <name type="synonym">Delphax striatella</name>
    <dbReference type="NCBI Taxonomy" id="195883"/>
    <lineage>
        <taxon>Eukaryota</taxon>
        <taxon>Metazoa</taxon>
        <taxon>Ecdysozoa</taxon>
        <taxon>Arthropoda</taxon>
        <taxon>Hexapoda</taxon>
        <taxon>Insecta</taxon>
        <taxon>Pterygota</taxon>
        <taxon>Neoptera</taxon>
        <taxon>Paraneoptera</taxon>
        <taxon>Hemiptera</taxon>
        <taxon>Auchenorrhyncha</taxon>
        <taxon>Fulgoroidea</taxon>
        <taxon>Delphacidae</taxon>
        <taxon>Criomorphinae</taxon>
        <taxon>Laodelphax</taxon>
    </lineage>
</organism>
<evidence type="ECO:0000256" key="2">
    <source>
        <dbReference type="ARBA" id="ARBA00022574"/>
    </source>
</evidence>
<accession>A0A482XSY2</accession>
<dbReference type="Gene3D" id="2.130.10.10">
    <property type="entry name" value="YVTN repeat-like/Quinoprotein amine dehydrogenase"/>
    <property type="match status" value="2"/>
</dbReference>
<dbReference type="SUPFAM" id="SSF47473">
    <property type="entry name" value="EF-hand"/>
    <property type="match status" value="1"/>
</dbReference>
<dbReference type="PROSITE" id="PS50082">
    <property type="entry name" value="WD_REPEATS_2"/>
    <property type="match status" value="2"/>
</dbReference>
<dbReference type="OrthoDB" id="6630168at2759"/>
<dbReference type="InterPro" id="IPR015943">
    <property type="entry name" value="WD40/YVTN_repeat-like_dom_sf"/>
</dbReference>
<sequence>MDTKELLEENEAIMLADHDQANDDNFNGQASSIRLFDKLTLEDLTNLKERFKSTKSGCLSKKDLQNIFSEICPNLFDEEEFHCFYLKLNFKQTGKADWDEFLTYLMMEFEEKAKTTTKVPELVELPIVTPVKFIKSFHRHPIIRMTYCPTLDTDRKFNYQNGRYLTCSKDGFINYWNLDMVNEKTCYAKLPQSKMAANARVLDMVCMPDVNVVGVCSILRDLRFYDTAARKFELRVLVTDITWPITCLNYAFSQNIDEDSKLIMGDTAGSVFIMVFNSRERGPFTQKPGIDVTSMKFEAIVKDFQMLQFVHIHSDSVCQVQLNATNTFFSCATTPEASLLLCDVTRVRKPYVFNVPGLGVSCFAYDEDTHLLVTGGGDGLLRLWNPYVPQKNSGTCKKHDAKVCAITIQNDHHLIYSISKDRCLKVWDSRTKRCIRILTVSKDSTIIAWEPFIGRCLFTINHAHTRMELGESKDLPITTAEFDPSKVLLITGSNDGSMKVRVVDIHWISNRILVMTWRHILEFVYPEGTIVGKTWETKHTDDLTACAVCHPHAFVTATFNAQLIFWRLETGQSLKGFVVVDPEKGEK</sequence>
<comment type="caution">
    <text evidence="5">The sequence shown here is derived from an EMBL/GenBank/DDBJ whole genome shotgun (WGS) entry which is preliminary data.</text>
</comment>
<dbReference type="PANTHER" id="PTHR44324">
    <property type="entry name" value="WD40 REPEAT DOMAIN 95"/>
    <property type="match status" value="1"/>
</dbReference>
<evidence type="ECO:0000256" key="3">
    <source>
        <dbReference type="ARBA" id="ARBA00022737"/>
    </source>
</evidence>
<gene>
    <name evidence="5" type="ORF">LSTR_LSTR009309</name>
</gene>
<evidence type="ECO:0000313" key="6">
    <source>
        <dbReference type="Proteomes" id="UP000291343"/>
    </source>
</evidence>
<dbReference type="AlphaFoldDB" id="A0A482XSY2"/>
<dbReference type="SUPFAM" id="SSF50978">
    <property type="entry name" value="WD40 repeat-like"/>
    <property type="match status" value="2"/>
</dbReference>
<keyword evidence="6" id="KW-1185">Reference proteome</keyword>
<name>A0A482XSY2_LAOST</name>
<dbReference type="InterPro" id="IPR001680">
    <property type="entry name" value="WD40_rpt"/>
</dbReference>
<dbReference type="PROSITE" id="PS00678">
    <property type="entry name" value="WD_REPEATS_1"/>
    <property type="match status" value="1"/>
</dbReference>
<dbReference type="STRING" id="195883.A0A482XSY2"/>
<protein>
    <recommendedName>
        <fullName evidence="1">WD repeat-containing protein on Y chromosome</fullName>
    </recommendedName>
</protein>
<dbReference type="PANTHER" id="PTHR44324:SF6">
    <property type="entry name" value="EF-HAND CALCIUM BINDING DOMAIN 8"/>
    <property type="match status" value="1"/>
</dbReference>
<reference evidence="5 6" key="1">
    <citation type="journal article" date="2017" name="Gigascience">
        <title>Genome sequence of the small brown planthopper, Laodelphax striatellus.</title>
        <authorList>
            <person name="Zhu J."/>
            <person name="Jiang F."/>
            <person name="Wang X."/>
            <person name="Yang P."/>
            <person name="Bao Y."/>
            <person name="Zhao W."/>
            <person name="Wang W."/>
            <person name="Lu H."/>
            <person name="Wang Q."/>
            <person name="Cui N."/>
            <person name="Li J."/>
            <person name="Chen X."/>
            <person name="Luo L."/>
            <person name="Yu J."/>
            <person name="Kang L."/>
            <person name="Cui F."/>
        </authorList>
    </citation>
    <scope>NUCLEOTIDE SEQUENCE [LARGE SCALE GENOMIC DNA]</scope>
    <source>
        <strain evidence="5">Lst14</strain>
    </source>
</reference>
<dbReference type="SMART" id="SM00320">
    <property type="entry name" value="WD40"/>
    <property type="match status" value="6"/>
</dbReference>
<dbReference type="Pfam" id="PF00400">
    <property type="entry name" value="WD40"/>
    <property type="match status" value="2"/>
</dbReference>
<keyword evidence="2 4" id="KW-0853">WD repeat</keyword>